<dbReference type="FunFam" id="3.40.50.1220:FF:000008">
    <property type="entry name" value="Acetolactate synthase"/>
    <property type="match status" value="1"/>
</dbReference>
<dbReference type="AlphaFoldDB" id="A0A6L6QLL7"/>
<evidence type="ECO:0000256" key="6">
    <source>
        <dbReference type="ARBA" id="ARBA00022630"/>
    </source>
</evidence>
<dbReference type="RefSeq" id="WP_155456107.1">
    <property type="nucleotide sequence ID" value="NZ_WNKX01000019.1"/>
</dbReference>
<evidence type="ECO:0000256" key="7">
    <source>
        <dbReference type="ARBA" id="ARBA00022679"/>
    </source>
</evidence>
<dbReference type="InterPro" id="IPR039368">
    <property type="entry name" value="AHAS_TPP"/>
</dbReference>
<keyword evidence="5 14" id="KW-0028">Amino-acid biosynthesis</keyword>
<dbReference type="InterPro" id="IPR029061">
    <property type="entry name" value="THDP-binding"/>
</dbReference>
<dbReference type="InterPro" id="IPR029035">
    <property type="entry name" value="DHS-like_NAD/FAD-binding_dom"/>
</dbReference>
<evidence type="ECO:0000256" key="1">
    <source>
        <dbReference type="ARBA" id="ARBA00004974"/>
    </source>
</evidence>
<organism evidence="18 19">
    <name type="scientific">Massilia eburnea</name>
    <dbReference type="NCBI Taxonomy" id="1776165"/>
    <lineage>
        <taxon>Bacteria</taxon>
        <taxon>Pseudomonadati</taxon>
        <taxon>Pseudomonadota</taxon>
        <taxon>Betaproteobacteria</taxon>
        <taxon>Burkholderiales</taxon>
        <taxon>Oxalobacteraceae</taxon>
        <taxon>Telluria group</taxon>
        <taxon>Massilia</taxon>
    </lineage>
</organism>
<feature type="domain" description="Thiamine pyrophosphate enzyme TPP-binding" evidence="16">
    <location>
        <begin position="396"/>
        <end position="543"/>
    </location>
</feature>
<dbReference type="CDD" id="cd02015">
    <property type="entry name" value="TPP_AHAS"/>
    <property type="match status" value="1"/>
</dbReference>
<dbReference type="InterPro" id="IPR012846">
    <property type="entry name" value="Acetolactate_synth_lsu"/>
</dbReference>
<dbReference type="EC" id="2.2.1.6" evidence="4 14"/>
<keyword evidence="10 14" id="KW-0460">Magnesium</keyword>
<evidence type="ECO:0000256" key="5">
    <source>
        <dbReference type="ARBA" id="ARBA00022605"/>
    </source>
</evidence>
<dbReference type="Gene3D" id="3.40.50.1220">
    <property type="entry name" value="TPP-binding domain"/>
    <property type="match status" value="1"/>
</dbReference>
<dbReference type="Proteomes" id="UP000472320">
    <property type="component" value="Unassembled WGS sequence"/>
</dbReference>
<dbReference type="GO" id="GO:0003984">
    <property type="term" value="F:acetolactate synthase activity"/>
    <property type="evidence" value="ECO:0007669"/>
    <property type="project" value="UniProtKB-EC"/>
</dbReference>
<dbReference type="NCBIfam" id="TIGR00118">
    <property type="entry name" value="acolac_lg"/>
    <property type="match status" value="1"/>
</dbReference>
<dbReference type="FunFam" id="3.40.50.970:FF:000016">
    <property type="entry name" value="Acetolactate synthase"/>
    <property type="match status" value="1"/>
</dbReference>
<evidence type="ECO:0000256" key="12">
    <source>
        <dbReference type="ARBA" id="ARBA00023304"/>
    </source>
</evidence>
<feature type="domain" description="Thiamine pyrophosphate enzyme central" evidence="15">
    <location>
        <begin position="197"/>
        <end position="333"/>
    </location>
</feature>
<comment type="catalytic activity">
    <reaction evidence="13 14">
        <text>2 pyruvate + H(+) = (2S)-2-acetolactate + CO2</text>
        <dbReference type="Rhea" id="RHEA:25249"/>
        <dbReference type="ChEBI" id="CHEBI:15361"/>
        <dbReference type="ChEBI" id="CHEBI:15378"/>
        <dbReference type="ChEBI" id="CHEBI:16526"/>
        <dbReference type="ChEBI" id="CHEBI:58476"/>
        <dbReference type="EC" id="2.2.1.6"/>
    </reaction>
</comment>
<evidence type="ECO:0000259" key="16">
    <source>
        <dbReference type="Pfam" id="PF02775"/>
    </source>
</evidence>
<dbReference type="GO" id="GO:0000287">
    <property type="term" value="F:magnesium ion binding"/>
    <property type="evidence" value="ECO:0007669"/>
    <property type="project" value="UniProtKB-UniRule"/>
</dbReference>
<dbReference type="Gene3D" id="3.40.50.970">
    <property type="match status" value="2"/>
</dbReference>
<accession>A0A6L6QLL7</accession>
<evidence type="ECO:0000256" key="11">
    <source>
        <dbReference type="ARBA" id="ARBA00023052"/>
    </source>
</evidence>
<evidence type="ECO:0000256" key="2">
    <source>
        <dbReference type="ARBA" id="ARBA00005025"/>
    </source>
</evidence>
<comment type="pathway">
    <text evidence="1 14">Amino-acid biosynthesis; L-isoleucine biosynthesis; L-isoleucine from 2-oxobutanoate: step 1/4.</text>
</comment>
<comment type="similarity">
    <text evidence="3 14">Belongs to the TPP enzyme family.</text>
</comment>
<protein>
    <recommendedName>
        <fullName evidence="4 14">Acetolactate synthase</fullName>
        <ecNumber evidence="4 14">2.2.1.6</ecNumber>
    </recommendedName>
</protein>
<evidence type="ECO:0000256" key="4">
    <source>
        <dbReference type="ARBA" id="ARBA00013145"/>
    </source>
</evidence>
<dbReference type="OrthoDB" id="2254214at2"/>
<keyword evidence="6" id="KW-0285">Flavoprotein</keyword>
<evidence type="ECO:0000256" key="9">
    <source>
        <dbReference type="ARBA" id="ARBA00022827"/>
    </source>
</evidence>
<evidence type="ECO:0000313" key="19">
    <source>
        <dbReference type="Proteomes" id="UP000472320"/>
    </source>
</evidence>
<evidence type="ECO:0000259" key="15">
    <source>
        <dbReference type="Pfam" id="PF00205"/>
    </source>
</evidence>
<dbReference type="Pfam" id="PF02776">
    <property type="entry name" value="TPP_enzyme_N"/>
    <property type="match status" value="1"/>
</dbReference>
<comment type="caution">
    <text evidence="18">The sequence shown here is derived from an EMBL/GenBank/DDBJ whole genome shotgun (WGS) entry which is preliminary data.</text>
</comment>
<keyword evidence="7 14" id="KW-0808">Transferase</keyword>
<evidence type="ECO:0000256" key="8">
    <source>
        <dbReference type="ARBA" id="ARBA00022723"/>
    </source>
</evidence>
<dbReference type="GO" id="GO:0050660">
    <property type="term" value="F:flavin adenine dinucleotide binding"/>
    <property type="evidence" value="ECO:0007669"/>
    <property type="project" value="InterPro"/>
</dbReference>
<dbReference type="InterPro" id="IPR011766">
    <property type="entry name" value="TPP_enzyme_TPP-bd"/>
</dbReference>
<proteinExistence type="inferred from homology"/>
<dbReference type="InterPro" id="IPR012001">
    <property type="entry name" value="Thiamin_PyroP_enz_TPP-bd_dom"/>
</dbReference>
<evidence type="ECO:0000313" key="18">
    <source>
        <dbReference type="EMBL" id="MTW13189.1"/>
    </source>
</evidence>
<dbReference type="EMBL" id="WNKX01000019">
    <property type="protein sequence ID" value="MTW13189.1"/>
    <property type="molecule type" value="Genomic_DNA"/>
</dbReference>
<dbReference type="NCBIfam" id="NF005409">
    <property type="entry name" value="PRK06965.1"/>
    <property type="match status" value="1"/>
</dbReference>
<feature type="domain" description="Thiamine pyrophosphate enzyme N-terminal TPP-binding" evidence="17">
    <location>
        <begin position="8"/>
        <end position="123"/>
    </location>
</feature>
<sequence>MNTEAPITGAEIVVRCLAEEGVEHVFGYPGGAVLYIYDAIFKQDKFQHILVRHEQAAIHAADAYSRSSNKVGVALVTSGPGVTNAVTGLSTAYMDSVPMVVISGQVPSHAIGQDAFQECDTVGITRPVVKHNFLVKDVKDLAETIKKAFFIARTGRPGPVLVDIPKDISMHKHVYSYPKDVEMRSYRPVDKGHAGQIRKALQLLLGAERPMIYTGGGVILAHASNELNKLVEKLGFPVTNTLMGLGGSRASDPCFVGMPGMHGTYEANLAMQNCDVLIAIGARFDDRVIGNPKHFSQSPRKIIHIDIDPSSISKRVKVDIPIVGNVKDVLVELLSQLDASEAKPNKPALQAWWKQINEWRDRKCLAYATNDLVIKPQQVVESLFDITKGDAYITSDVGQHQMWAAQYYKFDKPRRWINSGGLGTMGVGLPYAMGVQMANPDATVACITGEGSIQMNIQELATCKQYHLTPKIILLNNRFLGMVRQWQQIDYGSRYSESYMDSLPDFEKLAEAYGHVGMRIEKPGDVDGALRDAFAMKDRLVFMNFITDQSENVWPMVKAGKGLSEMLLGSEDL</sequence>
<evidence type="ECO:0000256" key="14">
    <source>
        <dbReference type="RuleBase" id="RU003591"/>
    </source>
</evidence>
<gene>
    <name evidence="18" type="ORF">GM658_21520</name>
</gene>
<dbReference type="GO" id="GO:0030976">
    <property type="term" value="F:thiamine pyrophosphate binding"/>
    <property type="evidence" value="ECO:0007669"/>
    <property type="project" value="UniProtKB-UniRule"/>
</dbReference>
<dbReference type="Pfam" id="PF02775">
    <property type="entry name" value="TPP_enzyme_C"/>
    <property type="match status" value="1"/>
</dbReference>
<reference evidence="18 19" key="1">
    <citation type="submission" date="2019-11" db="EMBL/GenBank/DDBJ databases">
        <title>Type strains purchased from KCTC, JCM and DSMZ.</title>
        <authorList>
            <person name="Lu H."/>
        </authorList>
    </citation>
    <scope>NUCLEOTIDE SEQUENCE [LARGE SCALE GENOMIC DNA]</scope>
    <source>
        <strain evidence="18 19">JCM 31587</strain>
    </source>
</reference>
<evidence type="ECO:0000256" key="10">
    <source>
        <dbReference type="ARBA" id="ARBA00022842"/>
    </source>
</evidence>
<dbReference type="UniPathway" id="UPA00049">
    <property type="reaction ID" value="UER00059"/>
</dbReference>
<dbReference type="SUPFAM" id="SSF52518">
    <property type="entry name" value="Thiamin diphosphate-binding fold (THDP-binding)"/>
    <property type="match status" value="2"/>
</dbReference>
<dbReference type="FunFam" id="3.40.50.970:FF:000007">
    <property type="entry name" value="Acetolactate synthase"/>
    <property type="match status" value="1"/>
</dbReference>
<evidence type="ECO:0000259" key="17">
    <source>
        <dbReference type="Pfam" id="PF02776"/>
    </source>
</evidence>
<dbReference type="Pfam" id="PF00205">
    <property type="entry name" value="TPP_enzyme_M"/>
    <property type="match status" value="1"/>
</dbReference>
<dbReference type="GO" id="GO:0009099">
    <property type="term" value="P:L-valine biosynthetic process"/>
    <property type="evidence" value="ECO:0007669"/>
    <property type="project" value="UniProtKB-UniPathway"/>
</dbReference>
<dbReference type="InterPro" id="IPR012000">
    <property type="entry name" value="Thiamin_PyroP_enz_cen_dom"/>
</dbReference>
<dbReference type="PANTHER" id="PTHR18968">
    <property type="entry name" value="THIAMINE PYROPHOSPHATE ENZYMES"/>
    <property type="match status" value="1"/>
</dbReference>
<keyword evidence="11 14" id="KW-0786">Thiamine pyrophosphate</keyword>
<keyword evidence="8 14" id="KW-0479">Metal-binding</keyword>
<dbReference type="CDD" id="cd07035">
    <property type="entry name" value="TPP_PYR_POX_like"/>
    <property type="match status" value="1"/>
</dbReference>
<comment type="cofactor">
    <cofactor evidence="14">
        <name>thiamine diphosphate</name>
        <dbReference type="ChEBI" id="CHEBI:58937"/>
    </cofactor>
    <text evidence="14">Binds 1 thiamine pyrophosphate per subunit.</text>
</comment>
<dbReference type="SUPFAM" id="SSF52467">
    <property type="entry name" value="DHS-like NAD/FAD-binding domain"/>
    <property type="match status" value="1"/>
</dbReference>
<keyword evidence="12 14" id="KW-0100">Branched-chain amino acid biosynthesis</keyword>
<dbReference type="PANTHER" id="PTHR18968:SF13">
    <property type="entry name" value="ACETOLACTATE SYNTHASE CATALYTIC SUBUNIT, MITOCHONDRIAL"/>
    <property type="match status" value="1"/>
</dbReference>
<dbReference type="GO" id="GO:0005948">
    <property type="term" value="C:acetolactate synthase complex"/>
    <property type="evidence" value="ECO:0007669"/>
    <property type="project" value="TreeGrafter"/>
</dbReference>
<comment type="pathway">
    <text evidence="2 14">Amino-acid biosynthesis; L-valine biosynthesis; L-valine from pyruvate: step 1/4.</text>
</comment>
<comment type="cofactor">
    <cofactor evidence="14">
        <name>Mg(2+)</name>
        <dbReference type="ChEBI" id="CHEBI:18420"/>
    </cofactor>
    <text evidence="14">Binds 1 Mg(2+) ion per subunit.</text>
</comment>
<name>A0A6L6QLL7_9BURK</name>
<keyword evidence="19" id="KW-1185">Reference proteome</keyword>
<evidence type="ECO:0000256" key="13">
    <source>
        <dbReference type="ARBA" id="ARBA00048670"/>
    </source>
</evidence>
<evidence type="ECO:0000256" key="3">
    <source>
        <dbReference type="ARBA" id="ARBA00007812"/>
    </source>
</evidence>
<dbReference type="InterPro" id="IPR045229">
    <property type="entry name" value="TPP_enz"/>
</dbReference>
<dbReference type="GO" id="GO:0009097">
    <property type="term" value="P:isoleucine biosynthetic process"/>
    <property type="evidence" value="ECO:0007669"/>
    <property type="project" value="UniProtKB-UniPathway"/>
</dbReference>
<dbReference type="UniPathway" id="UPA00047">
    <property type="reaction ID" value="UER00055"/>
</dbReference>
<keyword evidence="9" id="KW-0274">FAD</keyword>